<evidence type="ECO:0000313" key="4">
    <source>
        <dbReference type="EMBL" id="CAD8856986.1"/>
    </source>
</evidence>
<protein>
    <submittedName>
        <fullName evidence="4">Uncharacterized protein</fullName>
    </submittedName>
</protein>
<accession>A0A7S1AK92</accession>
<feature type="transmembrane region" description="Helical" evidence="2">
    <location>
        <begin position="862"/>
        <end position="890"/>
    </location>
</feature>
<sequence length="1241" mass="131541">MRCFLVCCCVLGVVATRDIIGSGEDPLEQWLTTLTLDVGNITKEAVGFSLVADDIVCTNLSVGGITALPSGISSTEINVSVSVVELVLVCTSDWTLSGPLGPLGSGSLVAQVLNTSQESSSANLGVNFVVQDMVPQRAELGACNLSLALNLTFSGGTLATILEIFRPLLNEFLPAQVKSQVCQMLTPLVETNLTNMIGVVNSILLPPASLATEPMQETMPLGTLNLSSIHLLNSTIPWVLNDLLGQSGVSEIMEWGANGDTLTVQGSQEPLVVVPIEVEVGSWLNVTVRLEEFLLNGTNVVDGLQFGTDGSKIAVGVGLGNATQPAVTMEADLRIDLDSSAPGKTPAHVEQLLKVKLGIGMPNVSLVAQVAIDEARALQPRSLAQWFFGLGGCAREVLAAPVQLDALNVLFDSVTTPLTVEAQTRGHLETDLAAVANNLVLLFNVFYMSSLPGAASRLSSAGVLKWLANDALVNATAPSTNTCISKEEAASVASSLPRIADWRELLGGPLRSFVDNVTRGFLNHNGTVISKAVADLGAFPIPGLEVETHASVSDVTLTGLDQVEELRVLFPTDAQILTTSVTVACPTPSELWSSTTSAVAKWSIPSRNFESSVVLNTSAPCGQFDVALNVTLDVHAALSTLVPSPLACAAVPLLNLSVASVTGAFQQSGSLAVSLGGQEEHPIHDLWNSYPKLHDQVQSFLQSDSVHVFWGMVNAAIASLLADHGDACNKIPHDDGPAVSDSMTKLQFWIGVIGAALLFAILATALIIVGAIRHHRAVTGNREILHSMSAEVWRGKGHAPRLAVVVVTALLTVAVVFRIASLFFLDLSGVEAPVTVSGAGEMASINLISFSFLSMCDHFWSAGAYLCVFLLMGGCCFTSLIAVLLALIVWLMPMSERSRRKVLHPIIFFARVPFTDVVFFSNLTAMFYSDLLFPLDISAGVRVVLYDGVYVGIVGSVCAVAAMCYMRHLETSLARNQARSVEVRANSAAASAPLVTPVAQVSGRKRHAGGLLAVICMILAGPLYIALLSYDIQFTNLAGDIMTNQRAFSGSVLLTKSLDHLPLPLFVLLLFMMVLAPLSQVVGTALLVWTNSRRGYMRFSKAGEVLWVFGNSVTGIDLMFAGTMSILTEVNGISEWMLNYRFEALCDTLSTLMGVGCIGTAPTFRATFGIFFVLGFVSFCLALAGMLAGIYQWLPLSRADVGYEGVTVGVASTPEEVPKAEKEAPPNADATTSAPHKTSET</sequence>
<evidence type="ECO:0000256" key="3">
    <source>
        <dbReference type="SAM" id="SignalP"/>
    </source>
</evidence>
<keyword evidence="2" id="KW-1133">Transmembrane helix</keyword>
<feature type="chain" id="PRO_5031487353" evidence="3">
    <location>
        <begin position="16"/>
        <end position="1241"/>
    </location>
</feature>
<feature type="transmembrane region" description="Helical" evidence="2">
    <location>
        <begin position="1063"/>
        <end position="1089"/>
    </location>
</feature>
<proteinExistence type="predicted"/>
<feature type="compositionally biased region" description="Polar residues" evidence="1">
    <location>
        <begin position="1231"/>
        <end position="1241"/>
    </location>
</feature>
<evidence type="ECO:0000256" key="2">
    <source>
        <dbReference type="SAM" id="Phobius"/>
    </source>
</evidence>
<dbReference type="Gene3D" id="3.15.10.10">
    <property type="entry name" value="Bactericidal permeability-increasing protein, domain 1"/>
    <property type="match status" value="1"/>
</dbReference>
<keyword evidence="3" id="KW-0732">Signal</keyword>
<feature type="signal peptide" evidence="3">
    <location>
        <begin position="1"/>
        <end position="15"/>
    </location>
</feature>
<gene>
    <name evidence="4" type="ORF">NSCI0253_LOCUS31338</name>
</gene>
<organism evidence="4">
    <name type="scientific">Noctiluca scintillans</name>
    <name type="common">Sea sparkle</name>
    <name type="synonym">Red tide dinoflagellate</name>
    <dbReference type="NCBI Taxonomy" id="2966"/>
    <lineage>
        <taxon>Eukaryota</taxon>
        <taxon>Sar</taxon>
        <taxon>Alveolata</taxon>
        <taxon>Dinophyceae</taxon>
        <taxon>Noctilucales</taxon>
        <taxon>Noctilucaceae</taxon>
        <taxon>Noctiluca</taxon>
    </lineage>
</organism>
<name>A0A7S1AK92_NOCSC</name>
<dbReference type="AlphaFoldDB" id="A0A7S1AK92"/>
<evidence type="ECO:0000256" key="1">
    <source>
        <dbReference type="SAM" id="MobiDB-lite"/>
    </source>
</evidence>
<reference evidence="4" key="1">
    <citation type="submission" date="2021-01" db="EMBL/GenBank/DDBJ databases">
        <authorList>
            <person name="Corre E."/>
            <person name="Pelletier E."/>
            <person name="Niang G."/>
            <person name="Scheremetjew M."/>
            <person name="Finn R."/>
            <person name="Kale V."/>
            <person name="Holt S."/>
            <person name="Cochrane G."/>
            <person name="Meng A."/>
            <person name="Brown T."/>
            <person name="Cohen L."/>
        </authorList>
    </citation>
    <scope>NUCLEOTIDE SEQUENCE</scope>
</reference>
<keyword evidence="2" id="KW-0812">Transmembrane</keyword>
<feature type="transmembrane region" description="Helical" evidence="2">
    <location>
        <begin position="902"/>
        <end position="928"/>
    </location>
</feature>
<feature type="region of interest" description="Disordered" evidence="1">
    <location>
        <begin position="1214"/>
        <end position="1241"/>
    </location>
</feature>
<keyword evidence="2" id="KW-0472">Membrane</keyword>
<feature type="transmembrane region" description="Helical" evidence="2">
    <location>
        <begin position="948"/>
        <end position="966"/>
    </location>
</feature>
<feature type="transmembrane region" description="Helical" evidence="2">
    <location>
        <begin position="802"/>
        <end position="825"/>
    </location>
</feature>
<feature type="transmembrane region" description="Helical" evidence="2">
    <location>
        <begin position="1010"/>
        <end position="1030"/>
    </location>
</feature>
<feature type="transmembrane region" description="Helical" evidence="2">
    <location>
        <begin position="748"/>
        <end position="772"/>
    </location>
</feature>
<dbReference type="EMBL" id="HBFQ01044246">
    <property type="protein sequence ID" value="CAD8856986.1"/>
    <property type="molecule type" value="Transcribed_RNA"/>
</dbReference>
<feature type="transmembrane region" description="Helical" evidence="2">
    <location>
        <begin position="1168"/>
        <end position="1191"/>
    </location>
</feature>